<dbReference type="InterPro" id="IPR036291">
    <property type="entry name" value="NAD(P)-bd_dom_sf"/>
</dbReference>
<dbReference type="InterPro" id="IPR003821">
    <property type="entry name" value="DXP_reductoisomerase"/>
</dbReference>
<feature type="domain" description="1-deoxy-D-xylulose 5-phosphate reductoisomerase C-terminal" evidence="11">
    <location>
        <begin position="145"/>
        <end position="230"/>
    </location>
</feature>
<comment type="pathway">
    <text evidence="1 9">Isoprenoid biosynthesis; isopentenyl diphosphate biosynthesis via DXP pathway; isopentenyl diphosphate from 1-deoxy-D-xylulose 5-phosphate: step 1/6.</text>
</comment>
<keyword evidence="3 9" id="KW-0479">Metal-binding</keyword>
<feature type="binding site" evidence="9">
    <location>
        <position position="206"/>
    </location>
    <ligand>
        <name>NADPH</name>
        <dbReference type="ChEBI" id="CHEBI:57783"/>
    </ligand>
</feature>
<comment type="function">
    <text evidence="9">Catalyzes the NADPH-dependent rearrangement and reduction of 1-deoxy-D-xylulose-5-phosphate (DXP) to 2-C-methyl-D-erythritol 4-phosphate (MEP).</text>
</comment>
<feature type="binding site" evidence="9">
    <location>
        <position position="218"/>
    </location>
    <ligand>
        <name>1-deoxy-D-xylulose 5-phosphate</name>
        <dbReference type="ChEBI" id="CHEBI:57792"/>
    </ligand>
</feature>
<dbReference type="InterPro" id="IPR013644">
    <property type="entry name" value="DXP_reductoisomerase_C"/>
</dbReference>
<comment type="caution">
    <text evidence="9">Lacks conserved residue(s) required for the propagation of feature annotation.</text>
</comment>
<evidence type="ECO:0000256" key="7">
    <source>
        <dbReference type="ARBA" id="ARBA00023229"/>
    </source>
</evidence>
<feature type="domain" description="1-deoxy-D-xylulose 5-phosphate reductoisomerase N-terminal" evidence="10">
    <location>
        <begin position="6"/>
        <end position="131"/>
    </location>
</feature>
<keyword evidence="14" id="KW-1185">Reference proteome</keyword>
<dbReference type="NCBIfam" id="NF009114">
    <property type="entry name" value="PRK12464.1"/>
    <property type="match status" value="1"/>
</dbReference>
<dbReference type="Gene3D" id="1.10.1740.10">
    <property type="match status" value="1"/>
</dbReference>
<evidence type="ECO:0000259" key="10">
    <source>
        <dbReference type="Pfam" id="PF02670"/>
    </source>
</evidence>
<dbReference type="Gene3D" id="3.40.50.720">
    <property type="entry name" value="NAD(P)-binding Rossmann-like Domain"/>
    <property type="match status" value="1"/>
</dbReference>
<evidence type="ECO:0000256" key="6">
    <source>
        <dbReference type="ARBA" id="ARBA00023211"/>
    </source>
</evidence>
<dbReference type="PIRSF" id="PIRSF006205">
    <property type="entry name" value="Dxp_reductismrs"/>
    <property type="match status" value="1"/>
</dbReference>
<accession>A0ABM7REG7</accession>
<keyword evidence="9" id="KW-0460">Magnesium</keyword>
<feature type="binding site" evidence="9">
    <location>
        <position position="213"/>
    </location>
    <ligand>
        <name>1-deoxy-D-xylulose 5-phosphate</name>
        <dbReference type="ChEBI" id="CHEBI:57792"/>
    </ligand>
</feature>
<dbReference type="Pfam" id="PF13288">
    <property type="entry name" value="DXPR_C"/>
    <property type="match status" value="1"/>
</dbReference>
<evidence type="ECO:0000256" key="3">
    <source>
        <dbReference type="ARBA" id="ARBA00022723"/>
    </source>
</evidence>
<dbReference type="Proteomes" id="UP001374893">
    <property type="component" value="Chromosome"/>
</dbReference>
<feature type="binding site" evidence="9">
    <location>
        <position position="125"/>
    </location>
    <ligand>
        <name>NADPH</name>
        <dbReference type="ChEBI" id="CHEBI:57783"/>
    </ligand>
</feature>
<feature type="binding site" evidence="9">
    <location>
        <position position="222"/>
    </location>
    <ligand>
        <name>Mn(2+)</name>
        <dbReference type="ChEBI" id="CHEBI:29035"/>
    </ligand>
</feature>
<name>A0ABM7REG7_9BACT</name>
<feature type="binding site" evidence="9">
    <location>
        <position position="200"/>
    </location>
    <ligand>
        <name>1-deoxy-D-xylulose 5-phosphate</name>
        <dbReference type="ChEBI" id="CHEBI:57792"/>
    </ligand>
</feature>
<proteinExistence type="inferred from homology"/>
<evidence type="ECO:0000256" key="4">
    <source>
        <dbReference type="ARBA" id="ARBA00022857"/>
    </source>
</evidence>
<feature type="binding site" evidence="9">
    <location>
        <position position="14"/>
    </location>
    <ligand>
        <name>NADPH</name>
        <dbReference type="ChEBI" id="CHEBI:57783"/>
    </ligand>
</feature>
<dbReference type="HAMAP" id="MF_00183">
    <property type="entry name" value="DXP_reductoisom"/>
    <property type="match status" value="1"/>
</dbReference>
<comment type="cofactor">
    <cofactor evidence="9">
        <name>Mg(2+)</name>
        <dbReference type="ChEBI" id="CHEBI:18420"/>
    </cofactor>
    <cofactor evidence="9">
        <name>Mn(2+)</name>
        <dbReference type="ChEBI" id="CHEBI:29035"/>
    </cofactor>
</comment>
<feature type="binding site" evidence="9">
    <location>
        <position position="151"/>
    </location>
    <ligand>
        <name>Mn(2+)</name>
        <dbReference type="ChEBI" id="CHEBI:29035"/>
    </ligand>
</feature>
<organism evidence="13 14">
    <name type="scientific">Haloferula helveola</name>
    <dbReference type="NCBI Taxonomy" id="490095"/>
    <lineage>
        <taxon>Bacteria</taxon>
        <taxon>Pseudomonadati</taxon>
        <taxon>Verrucomicrobiota</taxon>
        <taxon>Verrucomicrobiia</taxon>
        <taxon>Verrucomicrobiales</taxon>
        <taxon>Verrucomicrobiaceae</taxon>
        <taxon>Haloferula</taxon>
    </lineage>
</organism>
<feature type="binding site" evidence="9">
    <location>
        <position position="149"/>
    </location>
    <ligand>
        <name>Mn(2+)</name>
        <dbReference type="ChEBI" id="CHEBI:29035"/>
    </ligand>
</feature>
<sequence>MRRKKVVLLGSTGSIGCSTLEVARQLPDRIELVGLAANSSVEKLAEQVRETGVRQVAISEASKEPELRALLPEDVKVHVGPEGMAELATLEDADMVLVAIVGTAGLQPALAAIEAGKDLAVASKEILVMAGEVVTAAAEKHGVRLLPVDSEHNAIFQCLDGHRGGESEVSRLILTASGGPFRRTPTGELKQVTVEQALKHPTWKMGRKITIDSATMFNKGLEMIEARWLFGIGMERIDVVVHPQSIVHSMVEFVDGSVLAQLSRTDMCFPIQYALTWPERVKGGLQPLDFGELAKLDFEEPRHDAFPSLGLARRAGLAGGTLPAVFNAANEVAVDAFVDRRIGFTDIWRVVEETMDAHQQGDAGSLEGLIAADAWARGRAEESVGAPGAAADAIRRHG</sequence>
<dbReference type="PANTHER" id="PTHR30525:SF0">
    <property type="entry name" value="1-DEOXY-D-XYLULOSE 5-PHOSPHATE REDUCTOISOMERASE, CHLOROPLASTIC"/>
    <property type="match status" value="1"/>
</dbReference>
<evidence type="ECO:0000313" key="14">
    <source>
        <dbReference type="Proteomes" id="UP001374893"/>
    </source>
</evidence>
<dbReference type="EMBL" id="AP024702">
    <property type="protein sequence ID" value="BCX48470.1"/>
    <property type="molecule type" value="Genomic_DNA"/>
</dbReference>
<evidence type="ECO:0000256" key="5">
    <source>
        <dbReference type="ARBA" id="ARBA00023002"/>
    </source>
</evidence>
<evidence type="ECO:0000259" key="12">
    <source>
        <dbReference type="Pfam" id="PF13288"/>
    </source>
</evidence>
<feature type="binding site" evidence="9">
    <location>
        <position position="12"/>
    </location>
    <ligand>
        <name>NADPH</name>
        <dbReference type="ChEBI" id="CHEBI:57783"/>
    </ligand>
</feature>
<feature type="binding site" evidence="9">
    <location>
        <position position="150"/>
    </location>
    <ligand>
        <name>1-deoxy-D-xylulose 5-phosphate</name>
        <dbReference type="ChEBI" id="CHEBI:57792"/>
    </ligand>
</feature>
<evidence type="ECO:0000259" key="11">
    <source>
        <dbReference type="Pfam" id="PF08436"/>
    </source>
</evidence>
<dbReference type="SUPFAM" id="SSF55347">
    <property type="entry name" value="Glyceraldehyde-3-phosphate dehydrogenase-like, C-terminal domain"/>
    <property type="match status" value="1"/>
</dbReference>
<evidence type="ECO:0000313" key="13">
    <source>
        <dbReference type="EMBL" id="BCX48470.1"/>
    </source>
</evidence>
<keyword evidence="6 9" id="KW-0464">Manganese</keyword>
<dbReference type="InterPro" id="IPR036169">
    <property type="entry name" value="DXPR_C_sf"/>
</dbReference>
<feature type="binding site" evidence="9">
    <location>
        <position position="15"/>
    </location>
    <ligand>
        <name>NADPH</name>
        <dbReference type="ChEBI" id="CHEBI:57783"/>
    </ligand>
</feature>
<comment type="catalytic activity">
    <reaction evidence="8">
        <text>2-C-methyl-D-erythritol 4-phosphate + NADP(+) = 1-deoxy-D-xylulose 5-phosphate + NADPH + H(+)</text>
        <dbReference type="Rhea" id="RHEA:13717"/>
        <dbReference type="ChEBI" id="CHEBI:15378"/>
        <dbReference type="ChEBI" id="CHEBI:57783"/>
        <dbReference type="ChEBI" id="CHEBI:57792"/>
        <dbReference type="ChEBI" id="CHEBI:58262"/>
        <dbReference type="ChEBI" id="CHEBI:58349"/>
        <dbReference type="EC" id="1.1.1.267"/>
    </reaction>
    <physiologicalReaction direction="right-to-left" evidence="8">
        <dbReference type="Rhea" id="RHEA:13719"/>
    </physiologicalReaction>
</comment>
<dbReference type="SUPFAM" id="SSF69055">
    <property type="entry name" value="1-deoxy-D-xylulose-5-phosphate reductoisomerase, C-terminal domain"/>
    <property type="match status" value="1"/>
</dbReference>
<feature type="binding site" evidence="9">
    <location>
        <position position="151"/>
    </location>
    <ligand>
        <name>1-deoxy-D-xylulose 5-phosphate</name>
        <dbReference type="ChEBI" id="CHEBI:57792"/>
    </ligand>
</feature>
<evidence type="ECO:0000256" key="9">
    <source>
        <dbReference type="HAMAP-Rule" id="MF_00183"/>
    </source>
</evidence>
<reference evidence="13 14" key="1">
    <citation type="submission" date="2021-06" db="EMBL/GenBank/DDBJ databases">
        <title>Complete genome of Haloferula helveola possessing various polysaccharide degrading enzymes.</title>
        <authorList>
            <person name="Takami H."/>
            <person name="Huang C."/>
            <person name="Hamasaki K."/>
        </authorList>
    </citation>
    <scope>NUCLEOTIDE SEQUENCE [LARGE SCALE GENOMIC DNA]</scope>
    <source>
        <strain evidence="13 14">CN-1</strain>
    </source>
</reference>
<keyword evidence="7 9" id="KW-0414">Isoprene biosynthesis</keyword>
<keyword evidence="5 9" id="KW-0560">Oxidoreductase</keyword>
<evidence type="ECO:0000256" key="2">
    <source>
        <dbReference type="ARBA" id="ARBA00006825"/>
    </source>
</evidence>
<dbReference type="PANTHER" id="PTHR30525">
    <property type="entry name" value="1-DEOXY-D-XYLULOSE 5-PHOSPHATE REDUCTOISOMERASE"/>
    <property type="match status" value="1"/>
</dbReference>
<keyword evidence="4 9" id="KW-0521">NADP</keyword>
<feature type="binding site" evidence="9">
    <location>
        <position position="13"/>
    </location>
    <ligand>
        <name>NADPH</name>
        <dbReference type="ChEBI" id="CHEBI:57783"/>
    </ligand>
</feature>
<dbReference type="InterPro" id="IPR013512">
    <property type="entry name" value="DXP_reductoisomerase_N"/>
</dbReference>
<dbReference type="NCBIfam" id="TIGR00243">
    <property type="entry name" value="Dxr"/>
    <property type="match status" value="1"/>
</dbReference>
<evidence type="ECO:0000256" key="8">
    <source>
        <dbReference type="ARBA" id="ARBA00048543"/>
    </source>
</evidence>
<evidence type="ECO:0000256" key="1">
    <source>
        <dbReference type="ARBA" id="ARBA00005094"/>
    </source>
</evidence>
<feature type="binding site" evidence="9">
    <location>
        <position position="219"/>
    </location>
    <ligand>
        <name>1-deoxy-D-xylulose 5-phosphate</name>
        <dbReference type="ChEBI" id="CHEBI:57792"/>
    </ligand>
</feature>
<feature type="binding site" evidence="9">
    <location>
        <position position="124"/>
    </location>
    <ligand>
        <name>1-deoxy-D-xylulose 5-phosphate</name>
        <dbReference type="ChEBI" id="CHEBI:57792"/>
    </ligand>
</feature>
<comment type="similarity">
    <text evidence="2 9">Belongs to the DXR family.</text>
</comment>
<protein>
    <recommendedName>
        <fullName evidence="9">1-deoxy-D-xylulose 5-phosphate reductoisomerase</fullName>
        <shortName evidence="9">DXP reductoisomerase</shortName>
        <ecNumber evidence="9">1.1.1.267</ecNumber>
    </recommendedName>
    <alternativeName>
        <fullName evidence="9">1-deoxyxylulose-5-phosphate reductoisomerase</fullName>
    </alternativeName>
    <alternativeName>
        <fullName evidence="9">2-C-methyl-D-erythritol 4-phosphate synthase</fullName>
    </alternativeName>
</protein>
<dbReference type="Pfam" id="PF02670">
    <property type="entry name" value="DXP_reductoisom"/>
    <property type="match status" value="1"/>
</dbReference>
<dbReference type="EC" id="1.1.1.267" evidence="9"/>
<dbReference type="PROSITE" id="PS51257">
    <property type="entry name" value="PROKAR_LIPOPROTEIN"/>
    <property type="match status" value="1"/>
</dbReference>
<dbReference type="Pfam" id="PF08436">
    <property type="entry name" value="DXP_redisom_C"/>
    <property type="match status" value="1"/>
</dbReference>
<feature type="binding site" evidence="9">
    <location>
        <position position="177"/>
    </location>
    <ligand>
        <name>1-deoxy-D-xylulose 5-phosphate</name>
        <dbReference type="ChEBI" id="CHEBI:57792"/>
    </ligand>
</feature>
<dbReference type="SUPFAM" id="SSF51735">
    <property type="entry name" value="NAD(P)-binding Rossmann-fold domains"/>
    <property type="match status" value="1"/>
</dbReference>
<feature type="domain" description="DXP reductoisomerase C-terminal" evidence="12">
    <location>
        <begin position="262"/>
        <end position="377"/>
    </location>
</feature>
<dbReference type="InterPro" id="IPR026877">
    <property type="entry name" value="DXPR_C"/>
</dbReference>
<feature type="binding site" evidence="9">
    <location>
        <position position="222"/>
    </location>
    <ligand>
        <name>1-deoxy-D-xylulose 5-phosphate</name>
        <dbReference type="ChEBI" id="CHEBI:57792"/>
    </ligand>
</feature>
<gene>
    <name evidence="9 13" type="primary">dxr</name>
    <name evidence="13" type="ORF">HAHE_23780</name>
</gene>